<comment type="caution">
    <text evidence="1">The sequence shown here is derived from an EMBL/GenBank/DDBJ whole genome shotgun (WGS) entry which is preliminary data.</text>
</comment>
<name>A0A9P7ABI3_9AGAM</name>
<dbReference type="AlphaFoldDB" id="A0A9P7ABI3"/>
<keyword evidence="2" id="KW-1185">Reference proteome</keyword>
<dbReference type="EMBL" id="JABBWE010000119">
    <property type="protein sequence ID" value="KAG1785105.1"/>
    <property type="molecule type" value="Genomic_DNA"/>
</dbReference>
<evidence type="ECO:0000313" key="1">
    <source>
        <dbReference type="EMBL" id="KAG1785105.1"/>
    </source>
</evidence>
<feature type="non-terminal residue" evidence="1">
    <location>
        <position position="108"/>
    </location>
</feature>
<evidence type="ECO:0000313" key="2">
    <source>
        <dbReference type="Proteomes" id="UP000719766"/>
    </source>
</evidence>
<organism evidence="1 2">
    <name type="scientific">Suillus plorans</name>
    <dbReference type="NCBI Taxonomy" id="116603"/>
    <lineage>
        <taxon>Eukaryota</taxon>
        <taxon>Fungi</taxon>
        <taxon>Dikarya</taxon>
        <taxon>Basidiomycota</taxon>
        <taxon>Agaricomycotina</taxon>
        <taxon>Agaricomycetes</taxon>
        <taxon>Agaricomycetidae</taxon>
        <taxon>Boletales</taxon>
        <taxon>Suillineae</taxon>
        <taxon>Suillaceae</taxon>
        <taxon>Suillus</taxon>
    </lineage>
</organism>
<dbReference type="GeneID" id="64590443"/>
<proteinExistence type="predicted"/>
<dbReference type="RefSeq" id="XP_041152590.1">
    <property type="nucleotide sequence ID" value="XM_041296679.1"/>
</dbReference>
<reference evidence="1" key="1">
    <citation type="journal article" date="2020" name="New Phytol.">
        <title>Comparative genomics reveals dynamic genome evolution in host specialist ectomycorrhizal fungi.</title>
        <authorList>
            <person name="Lofgren L.A."/>
            <person name="Nguyen N.H."/>
            <person name="Vilgalys R."/>
            <person name="Ruytinx J."/>
            <person name="Liao H.L."/>
            <person name="Branco S."/>
            <person name="Kuo A."/>
            <person name="LaButti K."/>
            <person name="Lipzen A."/>
            <person name="Andreopoulos W."/>
            <person name="Pangilinan J."/>
            <person name="Riley R."/>
            <person name="Hundley H."/>
            <person name="Na H."/>
            <person name="Barry K."/>
            <person name="Grigoriev I.V."/>
            <person name="Stajich J.E."/>
            <person name="Kennedy P.G."/>
        </authorList>
    </citation>
    <scope>NUCLEOTIDE SEQUENCE</scope>
    <source>
        <strain evidence="1">S12</strain>
    </source>
</reference>
<protein>
    <submittedName>
        <fullName evidence="1">Uncharacterized protein</fullName>
    </submittedName>
</protein>
<dbReference type="Proteomes" id="UP000719766">
    <property type="component" value="Unassembled WGS sequence"/>
</dbReference>
<sequence length="108" mass="12128">MNTVNASSGYSPFQLHLGRVPRMLPPLIDCSPTKEEPEDVHALSLLKRLEMDVMNAQDNLLAAKAAQATSVNKSHSPELSLKISDKVLLATKHRRREYIQKNDKHITK</sequence>
<dbReference type="OrthoDB" id="3268967at2759"/>
<gene>
    <name evidence="1" type="ORF">HD556DRAFT_1215873</name>
</gene>
<accession>A0A9P7ABI3</accession>